<proteinExistence type="predicted"/>
<name>A6JEW8_RAT</name>
<evidence type="ECO:0000313" key="2">
    <source>
        <dbReference type="Proteomes" id="UP000234681"/>
    </source>
</evidence>
<reference evidence="1 2" key="1">
    <citation type="submission" date="2005-09" db="EMBL/GenBank/DDBJ databases">
        <authorList>
            <person name="Mural R.J."/>
            <person name="Li P.W."/>
            <person name="Adams M.D."/>
            <person name="Amanatides P.G."/>
            <person name="Baden-Tillson H."/>
            <person name="Barnstead M."/>
            <person name="Chin S.H."/>
            <person name="Dew I."/>
            <person name="Evans C.A."/>
            <person name="Ferriera S."/>
            <person name="Flanigan M."/>
            <person name="Fosler C."/>
            <person name="Glodek A."/>
            <person name="Gu Z."/>
            <person name="Holt R.A."/>
            <person name="Jennings D."/>
            <person name="Kraft C.L."/>
            <person name="Lu F."/>
            <person name="Nguyen T."/>
            <person name="Nusskern D.R."/>
            <person name="Pfannkoch C.M."/>
            <person name="Sitter C."/>
            <person name="Sutton G.G."/>
            <person name="Venter J.C."/>
            <person name="Wang Z."/>
            <person name="Woodage T."/>
            <person name="Zheng X.H."/>
            <person name="Zhong F."/>
        </authorList>
    </citation>
    <scope>NUCLEOTIDE SEQUENCE [LARGE SCALE GENOMIC DNA]</scope>
    <source>
        <strain>BN</strain>
        <strain evidence="2">Sprague-Dawley</strain>
    </source>
</reference>
<sequence>MAKGAIFFALI</sequence>
<gene>
    <name evidence="1" type="ORF">rCG_37691</name>
</gene>
<organism evidence="1 2">
    <name type="scientific">Rattus norvegicus</name>
    <name type="common">Rat</name>
    <dbReference type="NCBI Taxonomy" id="10116"/>
    <lineage>
        <taxon>Eukaryota</taxon>
        <taxon>Metazoa</taxon>
        <taxon>Chordata</taxon>
        <taxon>Craniata</taxon>
        <taxon>Vertebrata</taxon>
        <taxon>Euteleostomi</taxon>
        <taxon>Mammalia</taxon>
        <taxon>Eutheria</taxon>
        <taxon>Euarchontoglires</taxon>
        <taxon>Glires</taxon>
        <taxon>Rodentia</taxon>
        <taxon>Myomorpha</taxon>
        <taxon>Muroidea</taxon>
        <taxon>Muridae</taxon>
        <taxon>Murinae</taxon>
        <taxon>Rattus</taxon>
    </lineage>
</organism>
<accession>A6JEW8</accession>
<protein>
    <submittedName>
        <fullName evidence="1">RCG37691</fullName>
    </submittedName>
</protein>
<dbReference type="EMBL" id="CH473983">
    <property type="protein sequence ID" value="EDM00493.1"/>
    <property type="molecule type" value="Genomic_DNA"/>
</dbReference>
<evidence type="ECO:0000313" key="1">
    <source>
        <dbReference type="EMBL" id="EDM00493.1"/>
    </source>
</evidence>
<dbReference type="Proteomes" id="UP000234681">
    <property type="component" value="Chromosome 3"/>
</dbReference>